<accession>A0A941DM95</accession>
<evidence type="ECO:0000256" key="5">
    <source>
        <dbReference type="ARBA" id="ARBA00023002"/>
    </source>
</evidence>
<keyword evidence="6 7" id="KW-0408">Iron</keyword>
<dbReference type="PANTHER" id="PTHR41536:SF1">
    <property type="entry name" value="PKHD-TYPE HYDROXYLASE YBIX"/>
    <property type="match status" value="1"/>
</dbReference>
<feature type="domain" description="Fe2OG dioxygenase" evidence="8">
    <location>
        <begin position="78"/>
        <end position="178"/>
    </location>
</feature>
<evidence type="ECO:0000313" key="9">
    <source>
        <dbReference type="EMBL" id="MBR7781341.1"/>
    </source>
</evidence>
<comment type="cofactor">
    <cofactor evidence="7">
        <name>Fe(2+)</name>
        <dbReference type="ChEBI" id="CHEBI:29033"/>
    </cofactor>
    <text evidence="7">Binds 1 Fe(2+) ion per subunit.</text>
</comment>
<dbReference type="NCBIfam" id="NF003974">
    <property type="entry name" value="PRK05467.1-3"/>
    <property type="match status" value="1"/>
</dbReference>
<feature type="binding site" evidence="7">
    <location>
        <position position="159"/>
    </location>
    <ligand>
        <name>Fe cation</name>
        <dbReference type="ChEBI" id="CHEBI:24875"/>
    </ligand>
</feature>
<keyword evidence="5 7" id="KW-0560">Oxidoreductase</keyword>
<keyword evidence="4 7" id="KW-0223">Dioxygenase</keyword>
<name>A0A941DM95_9BURK</name>
<dbReference type="PANTHER" id="PTHR41536">
    <property type="entry name" value="PKHD-TYPE HYDROXYLASE YBIX"/>
    <property type="match status" value="1"/>
</dbReference>
<keyword evidence="2 7" id="KW-0479">Metal-binding</keyword>
<dbReference type="InterPro" id="IPR023550">
    <property type="entry name" value="PKHD_hydroxylase"/>
</dbReference>
<dbReference type="InterPro" id="IPR005123">
    <property type="entry name" value="Oxoglu/Fe-dep_dioxygenase_dom"/>
</dbReference>
<keyword evidence="3 7" id="KW-0847">Vitamin C</keyword>
<evidence type="ECO:0000256" key="7">
    <source>
        <dbReference type="HAMAP-Rule" id="MF_00657"/>
    </source>
</evidence>
<dbReference type="InterPro" id="IPR041097">
    <property type="entry name" value="PKHD_C"/>
</dbReference>
<evidence type="ECO:0000256" key="3">
    <source>
        <dbReference type="ARBA" id="ARBA00022896"/>
    </source>
</evidence>
<dbReference type="InterPro" id="IPR006620">
    <property type="entry name" value="Pro_4_hyd_alph"/>
</dbReference>
<evidence type="ECO:0000256" key="2">
    <source>
        <dbReference type="ARBA" id="ARBA00022723"/>
    </source>
</evidence>
<dbReference type="Pfam" id="PF18331">
    <property type="entry name" value="PKHD_C"/>
    <property type="match status" value="1"/>
</dbReference>
<dbReference type="GO" id="GO:0006974">
    <property type="term" value="P:DNA damage response"/>
    <property type="evidence" value="ECO:0007669"/>
    <property type="project" value="TreeGrafter"/>
</dbReference>
<sequence length="226" mass="25201">MMLHIPGVLSKEQVRNLRQKLQESNWVDGRETVGAQGAVVKQNRQLPEHGEVSRALSEELLGIIRRHPVFFAAALPLHIVPPLFNAYSGGEHYGMHVDGSIRHLPGTGQSIRTDVSTTLFLCEPDEYEGGDLVVSDTYGTHEVKLPAGDMIVYPSTSLHQVMPVTAGERVCAFFWSQSMIRDDAKRAMLFEMDKTITSLRGQMGDSAEVVQLTAQYHNLLRMWAET</sequence>
<comment type="caution">
    <text evidence="9">The sequence shown here is derived from an EMBL/GenBank/DDBJ whole genome shotgun (WGS) entry which is preliminary data.</text>
</comment>
<proteinExistence type="inferred from homology"/>
<dbReference type="SUPFAM" id="SSF51197">
    <property type="entry name" value="Clavaminate synthase-like"/>
    <property type="match status" value="1"/>
</dbReference>
<dbReference type="GO" id="GO:0031418">
    <property type="term" value="F:L-ascorbic acid binding"/>
    <property type="evidence" value="ECO:0007669"/>
    <property type="project" value="UniProtKB-KW"/>
</dbReference>
<dbReference type="PROSITE" id="PS51471">
    <property type="entry name" value="FE2OG_OXY"/>
    <property type="match status" value="1"/>
</dbReference>
<dbReference type="GO" id="GO:0005506">
    <property type="term" value="F:iron ion binding"/>
    <property type="evidence" value="ECO:0007669"/>
    <property type="project" value="UniProtKB-UniRule"/>
</dbReference>
<dbReference type="Proteomes" id="UP000680067">
    <property type="component" value="Unassembled WGS sequence"/>
</dbReference>
<dbReference type="GO" id="GO:0006879">
    <property type="term" value="P:intracellular iron ion homeostasis"/>
    <property type="evidence" value="ECO:0007669"/>
    <property type="project" value="TreeGrafter"/>
</dbReference>
<evidence type="ECO:0000313" key="10">
    <source>
        <dbReference type="Proteomes" id="UP000680067"/>
    </source>
</evidence>
<comment type="cofactor">
    <cofactor evidence="1 7">
        <name>L-ascorbate</name>
        <dbReference type="ChEBI" id="CHEBI:38290"/>
    </cofactor>
</comment>
<dbReference type="Pfam" id="PF13640">
    <property type="entry name" value="2OG-FeII_Oxy_3"/>
    <property type="match status" value="1"/>
</dbReference>
<evidence type="ECO:0000256" key="4">
    <source>
        <dbReference type="ARBA" id="ARBA00022964"/>
    </source>
</evidence>
<reference evidence="9" key="1">
    <citation type="submission" date="2021-04" db="EMBL/GenBank/DDBJ databases">
        <title>novel species isolated from subtropical streams in China.</title>
        <authorList>
            <person name="Lu H."/>
        </authorList>
    </citation>
    <scope>NUCLEOTIDE SEQUENCE</scope>
    <source>
        <strain evidence="9">LFS511W</strain>
    </source>
</reference>
<dbReference type="Gene3D" id="2.60.120.620">
    <property type="entry name" value="q2cbj1_9rhob like domain"/>
    <property type="match status" value="1"/>
</dbReference>
<organism evidence="9 10">
    <name type="scientific">Undibacterium luofuense</name>
    <dbReference type="NCBI Taxonomy" id="2828733"/>
    <lineage>
        <taxon>Bacteria</taxon>
        <taxon>Pseudomonadati</taxon>
        <taxon>Pseudomonadota</taxon>
        <taxon>Betaproteobacteria</taxon>
        <taxon>Burkholderiales</taxon>
        <taxon>Oxalobacteraceae</taxon>
        <taxon>Undibacterium</taxon>
    </lineage>
</organism>
<feature type="binding site" evidence="7">
    <location>
        <position position="169"/>
    </location>
    <ligand>
        <name>2-oxoglutarate</name>
        <dbReference type="ChEBI" id="CHEBI:16810"/>
    </ligand>
</feature>
<evidence type="ECO:0000259" key="8">
    <source>
        <dbReference type="PROSITE" id="PS51471"/>
    </source>
</evidence>
<dbReference type="InterPro" id="IPR044862">
    <property type="entry name" value="Pro_4_hyd_alph_FE2OG_OXY"/>
</dbReference>
<feature type="binding site" evidence="7">
    <location>
        <position position="98"/>
    </location>
    <ligand>
        <name>Fe cation</name>
        <dbReference type="ChEBI" id="CHEBI:24875"/>
    </ligand>
</feature>
<feature type="binding site" evidence="7">
    <location>
        <position position="96"/>
    </location>
    <ligand>
        <name>Fe cation</name>
        <dbReference type="ChEBI" id="CHEBI:24875"/>
    </ligand>
</feature>
<dbReference type="EMBL" id="JAGSPN010000002">
    <property type="protein sequence ID" value="MBR7781341.1"/>
    <property type="molecule type" value="Genomic_DNA"/>
</dbReference>
<evidence type="ECO:0000256" key="6">
    <source>
        <dbReference type="ARBA" id="ARBA00023004"/>
    </source>
</evidence>
<dbReference type="Gene3D" id="4.10.860.20">
    <property type="entry name" value="Rabenosyn, Rab binding domain"/>
    <property type="match status" value="1"/>
</dbReference>
<dbReference type="GO" id="GO:0016706">
    <property type="term" value="F:2-oxoglutarate-dependent dioxygenase activity"/>
    <property type="evidence" value="ECO:0007669"/>
    <property type="project" value="UniProtKB-UniRule"/>
</dbReference>
<dbReference type="RefSeq" id="WP_212686706.1">
    <property type="nucleotide sequence ID" value="NZ_JAGSPN010000002.1"/>
</dbReference>
<keyword evidence="10" id="KW-1185">Reference proteome</keyword>
<dbReference type="NCBIfam" id="NF003975">
    <property type="entry name" value="PRK05467.1-4"/>
    <property type="match status" value="1"/>
</dbReference>
<dbReference type="AlphaFoldDB" id="A0A941DM95"/>
<dbReference type="HAMAP" id="MF_00657">
    <property type="entry name" value="Hydroxyl_YbiX"/>
    <property type="match status" value="1"/>
</dbReference>
<gene>
    <name evidence="9" type="ORF">KDM89_04230</name>
</gene>
<dbReference type="SMART" id="SM00702">
    <property type="entry name" value="P4Hc"/>
    <property type="match status" value="1"/>
</dbReference>
<evidence type="ECO:0000256" key="1">
    <source>
        <dbReference type="ARBA" id="ARBA00001961"/>
    </source>
</evidence>
<protein>
    <submittedName>
        <fullName evidence="9">Fe2+-dependent dioxygenase</fullName>
    </submittedName>
</protein>